<feature type="domain" description="Peptidase S30" evidence="41">
    <location>
        <begin position="222"/>
        <end position="363"/>
    </location>
</feature>
<keyword evidence="24" id="KW-0067">ATP-binding</keyword>
<evidence type="ECO:0000259" key="36">
    <source>
        <dbReference type="PROSITE" id="PS50507"/>
    </source>
</evidence>
<dbReference type="GO" id="GO:0003968">
    <property type="term" value="F:RNA-directed RNA polymerase activity"/>
    <property type="evidence" value="ECO:0007669"/>
    <property type="project" value="UniProtKB-KW"/>
</dbReference>
<evidence type="ECO:0000256" key="3">
    <source>
        <dbReference type="ARBA" id="ARBA00004147"/>
    </source>
</evidence>
<dbReference type="InterPro" id="IPR013648">
    <property type="entry name" value="PP_Potyviridae"/>
</dbReference>
<evidence type="ECO:0000256" key="19">
    <source>
        <dbReference type="ARBA" id="ARBA00022695"/>
    </source>
</evidence>
<keyword evidence="17" id="KW-0645">Protease</keyword>
<dbReference type="Gene3D" id="3.90.70.150">
    <property type="entry name" value="Helper component proteinase"/>
    <property type="match status" value="1"/>
</dbReference>
<dbReference type="SUPFAM" id="SSF50494">
    <property type="entry name" value="Trypsin-like serine proteases"/>
    <property type="match status" value="1"/>
</dbReference>
<organism evidence="42 43">
    <name type="scientific">Zantedeschia mild mosaic virus</name>
    <dbReference type="NCBI Taxonomy" id="270478"/>
    <lineage>
        <taxon>Viruses</taxon>
        <taxon>Riboviria</taxon>
        <taxon>Orthornavirae</taxon>
        <taxon>Pisuviricota</taxon>
        <taxon>Stelpaviricetes</taxon>
        <taxon>Patatavirales</taxon>
        <taxon>Potyviridae</taxon>
        <taxon>Potyvirus</taxon>
        <taxon>Potyvirus zantedeschiatenuis</taxon>
    </lineage>
</organism>
<keyword evidence="35" id="KW-1133">Transmembrane helix</keyword>
<keyword evidence="35" id="KW-0812">Transmembrane</keyword>
<dbReference type="GO" id="GO:0052170">
    <property type="term" value="P:symbiont-mediated suppression of host innate immune response"/>
    <property type="evidence" value="ECO:0007669"/>
    <property type="project" value="UniProtKB-KW"/>
</dbReference>
<feature type="compositionally biased region" description="Low complexity" evidence="34">
    <location>
        <begin position="2929"/>
        <end position="2938"/>
    </location>
</feature>
<dbReference type="PRINTS" id="PR00966">
    <property type="entry name" value="NIAPOTYPTASE"/>
</dbReference>
<comment type="function">
    <text evidence="29">Has helicase activity. It may be involved in replication.</text>
</comment>
<evidence type="ECO:0000259" key="39">
    <source>
        <dbReference type="PROSITE" id="PS51436"/>
    </source>
</evidence>
<dbReference type="Pfam" id="PF00680">
    <property type="entry name" value="RdRP_1"/>
    <property type="match status" value="1"/>
</dbReference>
<accession>Q4VU86</accession>
<dbReference type="RefSeq" id="YP_002308580.1">
    <property type="nucleotide sequence ID" value="NC_011560.1"/>
</dbReference>
<feature type="transmembrane region" description="Helical" evidence="35">
    <location>
        <begin position="1071"/>
        <end position="1089"/>
    </location>
</feature>
<dbReference type="PROSITE" id="PS51871">
    <property type="entry name" value="PV_P1_PRO"/>
    <property type="match status" value="1"/>
</dbReference>
<dbReference type="CDD" id="cd23175">
    <property type="entry name" value="ps-ssRNAv_Potyviridae_RdRp"/>
    <property type="match status" value="1"/>
</dbReference>
<evidence type="ECO:0000256" key="1">
    <source>
        <dbReference type="ARBA" id="ARBA00000785"/>
    </source>
</evidence>
<evidence type="ECO:0000259" key="40">
    <source>
        <dbReference type="PROSITE" id="PS51744"/>
    </source>
</evidence>
<dbReference type="Gene3D" id="2.40.10.10">
    <property type="entry name" value="Trypsin-like serine proteases"/>
    <property type="match status" value="2"/>
</dbReference>
<dbReference type="InterPro" id="IPR001592">
    <property type="entry name" value="Poty_coat"/>
</dbReference>
<dbReference type="InterPro" id="IPR039560">
    <property type="entry name" value="Potyvirid-P3"/>
</dbReference>
<dbReference type="KEGG" id="vg:7043116"/>
<dbReference type="GO" id="GO:0003723">
    <property type="term" value="F:RNA binding"/>
    <property type="evidence" value="ECO:0007669"/>
    <property type="project" value="InterPro"/>
</dbReference>
<dbReference type="InterPro" id="IPR043504">
    <property type="entry name" value="Peptidase_S1_PA_chymotrypsin"/>
</dbReference>
<reference evidence="42 43" key="2">
    <citation type="journal article" date="2007" name="Plant Pathol.">
        <title>Zantedeschia mild mosaic virus, a new widespread virus in calla lily, detected by ELISA, dot-blot hybridization and IC-RT-PCR.</title>
        <authorList>
            <person name="Huang C.-H."/>
            <person name="Hu W.-C."/>
            <person name="Yang T.-C."/>
            <person name="Chang Y.-C."/>
        </authorList>
    </citation>
    <scope>NUCLEOTIDE SEQUENCE [LARGE SCALE GENOMIC DNA]</scope>
    <source>
        <strain evidence="42 43">TW</strain>
    </source>
</reference>
<evidence type="ECO:0000256" key="21">
    <source>
        <dbReference type="ARBA" id="ARBA00022801"/>
    </source>
</evidence>
<dbReference type="Pfam" id="PF00270">
    <property type="entry name" value="DEAD"/>
    <property type="match status" value="1"/>
</dbReference>
<dbReference type="GO" id="GO:0044161">
    <property type="term" value="C:host cell cytoplasmic vesicle"/>
    <property type="evidence" value="ECO:0007669"/>
    <property type="project" value="UniProtKB-SubCell"/>
</dbReference>
<comment type="function">
    <text evidence="31">Mediates the cap-independent, EIF4E-dependent translation of viral genomic RNAs. Binds to the cap-binding site of host EIF4E and thus interferes with the host EIF4E-dependent mRNA export and translation. VPg-RNA directly binds EIF4E and is a template for transcription. Also forms trimeric complexes with EIF4E-EIF4G, which are templates for translation.</text>
</comment>
<evidence type="ECO:0000313" key="42">
    <source>
        <dbReference type="EMBL" id="AAV54595.4"/>
    </source>
</evidence>
<dbReference type="InterPro" id="IPR009003">
    <property type="entry name" value="Peptidase_S1_PA"/>
</dbReference>
<dbReference type="InterPro" id="IPR001456">
    <property type="entry name" value="HC-pro"/>
</dbReference>
<dbReference type="Gene3D" id="3.40.50.300">
    <property type="entry name" value="P-loop containing nucleotide triphosphate hydrolases"/>
    <property type="match status" value="2"/>
</dbReference>
<evidence type="ECO:0000256" key="23">
    <source>
        <dbReference type="ARBA" id="ARBA00022807"/>
    </source>
</evidence>
<dbReference type="InterPro" id="IPR007094">
    <property type="entry name" value="RNA-dir_pol_PSvirus"/>
</dbReference>
<keyword evidence="10" id="KW-1139">Helical capsid protein</keyword>
<dbReference type="MEROPS" id="C06.001"/>
<evidence type="ECO:0000256" key="15">
    <source>
        <dbReference type="ARBA" id="ARBA00022581"/>
    </source>
</evidence>
<keyword evidence="16" id="KW-1090">Inhibition of host innate immune response by virus</keyword>
<keyword evidence="22" id="KW-0347">Helicase</keyword>
<dbReference type="GO" id="GO:0016818">
    <property type="term" value="F:hydrolase activity, acting on acid anhydrides, in phosphorus-containing anhydrides"/>
    <property type="evidence" value="ECO:0007669"/>
    <property type="project" value="InterPro"/>
</dbReference>
<dbReference type="Pfam" id="PF00863">
    <property type="entry name" value="Peptidase_C4"/>
    <property type="match status" value="1"/>
</dbReference>
<evidence type="ECO:0000256" key="34">
    <source>
        <dbReference type="SAM" id="MobiDB-lite"/>
    </source>
</evidence>
<dbReference type="Proteomes" id="UP000202900">
    <property type="component" value="Segment"/>
</dbReference>
<dbReference type="InterPro" id="IPR001205">
    <property type="entry name" value="RNA-dir_pol_C"/>
</dbReference>
<evidence type="ECO:0000256" key="35">
    <source>
        <dbReference type="SAM" id="Phobius"/>
    </source>
</evidence>
<keyword evidence="35" id="KW-0472">Membrane</keyword>
<dbReference type="PROSITE" id="PS51194">
    <property type="entry name" value="HELICASE_CTER"/>
    <property type="match status" value="1"/>
</dbReference>
<dbReference type="InterPro" id="IPR001730">
    <property type="entry name" value="Potyv_NIa-pro_dom"/>
</dbReference>
<evidence type="ECO:0000256" key="6">
    <source>
        <dbReference type="ARBA" id="ARBA00020107"/>
    </source>
</evidence>
<dbReference type="Pfam" id="PF00851">
    <property type="entry name" value="Peptidase_C6"/>
    <property type="match status" value="1"/>
</dbReference>
<dbReference type="Gene3D" id="3.30.70.270">
    <property type="match status" value="1"/>
</dbReference>
<evidence type="ECO:0000256" key="27">
    <source>
        <dbReference type="ARBA" id="ARBA00023280"/>
    </source>
</evidence>
<feature type="domain" description="Helicase ATP-binding" evidence="37">
    <location>
        <begin position="1289"/>
        <end position="1441"/>
    </location>
</feature>
<keyword evidence="7" id="KW-0941">Suppressor of RNA silencing</keyword>
<keyword evidence="25" id="KW-0946">Virion</keyword>
<evidence type="ECO:0000256" key="9">
    <source>
        <dbReference type="ARBA" id="ARBA00022488"/>
    </source>
</evidence>
<evidence type="ECO:0000256" key="30">
    <source>
        <dbReference type="ARBA" id="ARBA00034108"/>
    </source>
</evidence>
<evidence type="ECO:0000256" key="13">
    <source>
        <dbReference type="ARBA" id="ARBA00022561"/>
    </source>
</evidence>
<dbReference type="InterPro" id="IPR002540">
    <property type="entry name" value="Pept_S30_P1_potyvir"/>
</dbReference>
<name>Q4VU86_9POTV</name>
<evidence type="ECO:0000259" key="37">
    <source>
        <dbReference type="PROSITE" id="PS51192"/>
    </source>
</evidence>
<keyword evidence="11" id="KW-0191">Covalent protein-RNA linkage</keyword>
<evidence type="ECO:0000256" key="26">
    <source>
        <dbReference type="ARBA" id="ARBA00022953"/>
    </source>
</evidence>
<dbReference type="PROSITE" id="PS51192">
    <property type="entry name" value="HELICASE_ATP_BIND_1"/>
    <property type="match status" value="1"/>
</dbReference>
<dbReference type="Pfam" id="PF00767">
    <property type="entry name" value="Poty_coat"/>
    <property type="match status" value="1"/>
</dbReference>
<comment type="catalytic activity">
    <reaction evidence="1">
        <text>Hydrolyzes glutaminyl bonds, and activity is further restricted by preferences for the amino acids in P6 - P1' that vary with the species of potyvirus, e.g. Glu-Xaa-Xaa-Tyr-Xaa-Gln-|-(Ser or Gly) for the enzyme from tobacco etch virus. The natural substrate is the viral polyprotein, but other proteins and oligopeptides containing the appropriate consensus sequence are also cleaved.</text>
        <dbReference type="EC" id="3.4.22.44"/>
    </reaction>
</comment>
<evidence type="ECO:0000256" key="12">
    <source>
        <dbReference type="ARBA" id="ARBA00022553"/>
    </source>
</evidence>
<keyword evidence="9" id="KW-1036">Host cytoplasmic vesicle</keyword>
<dbReference type="GO" id="GO:0006351">
    <property type="term" value="P:DNA-templated transcription"/>
    <property type="evidence" value="ECO:0007669"/>
    <property type="project" value="InterPro"/>
</dbReference>
<dbReference type="GO" id="GO:0039694">
    <property type="term" value="P:viral RNA genome replication"/>
    <property type="evidence" value="ECO:0007669"/>
    <property type="project" value="InterPro"/>
</dbReference>
<evidence type="ECO:0000256" key="22">
    <source>
        <dbReference type="ARBA" id="ARBA00022806"/>
    </source>
</evidence>
<dbReference type="Pfam" id="PF13608">
    <property type="entry name" value="Potyvirid-P3"/>
    <property type="match status" value="1"/>
</dbReference>
<dbReference type="Pfam" id="PF00271">
    <property type="entry name" value="Helicase_C"/>
    <property type="match status" value="1"/>
</dbReference>
<keyword evidence="8" id="KW-0696">RNA-directed RNA polymerase</keyword>
<keyword evidence="27" id="KW-0899">Viral immunoevasion</keyword>
<dbReference type="SUPFAM" id="SSF52540">
    <property type="entry name" value="P-loop containing nucleoside triphosphate hydrolases"/>
    <property type="match status" value="2"/>
</dbReference>
<keyword evidence="13" id="KW-0167">Capsid protein</keyword>
<dbReference type="PANTHER" id="PTHR43519:SF1">
    <property type="entry name" value="ATP-DEPENDENT RNA HELICASE HRPB"/>
    <property type="match status" value="1"/>
</dbReference>
<feature type="domain" description="Peptidase C4" evidence="39">
    <location>
        <begin position="2094"/>
        <end position="2312"/>
    </location>
</feature>
<dbReference type="GO" id="GO:0004197">
    <property type="term" value="F:cysteine-type endopeptidase activity"/>
    <property type="evidence" value="ECO:0007669"/>
    <property type="project" value="InterPro"/>
</dbReference>
<evidence type="ECO:0000256" key="32">
    <source>
        <dbReference type="PROSITE-ProRule" id="PRU01080"/>
    </source>
</evidence>
<comment type="subcellular location">
    <subcellularLocation>
        <location evidence="30">Host cytoplasmic vesicle</location>
    </subcellularLocation>
    <subcellularLocation>
        <location evidence="3">Host nucleus</location>
    </subcellularLocation>
    <subcellularLocation>
        <location evidence="4">Virion</location>
    </subcellularLocation>
</comment>
<dbReference type="EMBL" id="AY626825">
    <property type="protein sequence ID" value="AAV54595.4"/>
    <property type="molecule type" value="Genomic_RNA"/>
</dbReference>
<feature type="compositionally biased region" description="Polar residues" evidence="34">
    <location>
        <begin position="2901"/>
        <end position="2915"/>
    </location>
</feature>
<feature type="transmembrane region" description="Helical" evidence="35">
    <location>
        <begin position="849"/>
        <end position="866"/>
    </location>
</feature>
<evidence type="ECO:0000256" key="25">
    <source>
        <dbReference type="ARBA" id="ARBA00022844"/>
    </source>
</evidence>
<comment type="catalytic activity">
    <reaction evidence="2">
        <text>Hydrolyzes a Gly-|-Gly bond at its own C-terminus, commonly in the sequence -Tyr-Xaa-Val-Gly-|-Gly, in the processing of the potyviral polyprotein.</text>
        <dbReference type="EC" id="3.4.22.45"/>
    </reaction>
</comment>
<protein>
    <recommendedName>
        <fullName evidence="6">Genome polyprotein</fullName>
    </recommendedName>
</protein>
<evidence type="ECO:0000313" key="43">
    <source>
        <dbReference type="Proteomes" id="UP000202900"/>
    </source>
</evidence>
<evidence type="ECO:0000256" key="10">
    <source>
        <dbReference type="ARBA" id="ARBA00022497"/>
    </source>
</evidence>
<dbReference type="PROSITE" id="PS51436">
    <property type="entry name" value="POTYVIRUS_NIA_PRO"/>
    <property type="match status" value="1"/>
</dbReference>
<feature type="compositionally biased region" description="Low complexity" evidence="34">
    <location>
        <begin position="2890"/>
        <end position="2900"/>
    </location>
</feature>
<dbReference type="InterPro" id="IPR031159">
    <property type="entry name" value="HC_PRO_CPD_dom"/>
</dbReference>
<keyword evidence="15" id="KW-0945">Host-virus interaction</keyword>
<sequence>MAGVCFAFPRALSWESMQFGSIPSNYFGVEGEQEQEAPLLNAPTMQVAPQVMAPASKMAPTFRDHHKVIVQRGEKLIALYDEQMHNCFAALDARAAKPAEPIHYTHALLRKCTNMGYKKRCDFLRKQRVAELKEAKVHAFDAVGTVYTTGHVFDKHGMLQTTGTSIGGGILPSLVKGERIATTATSLGVRSPYERASKQNLGLRSPYYKRTPKLQRVPKKQIPRAIGESEFVTDAVLIIAAQRGLPIEFIGKRKHALKAHYVRVRDQIVAKVELPHERGTYLSQELSYPEYINELNVLYKHADCPLISAAELGPGSSGFCFDKNHPITKECTTYPFMVVRGRRYGELINALSVENWIGEIHHYSPNLELQFMQGWLKYQQLMKPKGSTHACVFDFNNHRCGEFAAAICQTTFPLRQIACKQCRLELGQMSKDEFKEYLDQHMKYCDQFTIREFQGGDLGTLQDFMQQATTSVTNFKTCAEISKLVQGYTSTHMLQIQDINKALLKGSMVTQLELDQACKQLLEMTQWWKKHMNLTGEDALKTFRNKRASKALVNPTLMCDNQLDKNGNFVWGARGYHSKRFFTNFFEKVDPSNGYGGYIFRKGPNGVRELAIGSLIVPLNIERARVALKGKSVDKKPLTQACTSKQDGNFVYACCCVTQEDGTPVYSELKSPTKRHLVVGTSGEPKFIDLPTSDDEPMYIAREGYCYLNIFLAMLVNVNEGDAKEFTKMVRDVLIPLLGTWPKLTDLATAVYILTVFHPETRSAELPRILVDHEHQTMHVIDSFGSLSTGYHVLKTGTVSQLIHFGADDLVSEMKEYRVGGTSAMSTETALIKSIFKPKIMLQILNEEPYLVLMGIISPTILIHMYRMQHFEKGIEIWIQRDQSIAKIFIILEQLTKKVAVSELLSQQLEIINGQVEQLQTVLGECPREFNSHKGAKGMLDIFVERMSTNKELVSNGYFDMNYQLYIEREKIFVQGLQQAWRELKLSEKFLLILQSKKFSPVMADTSIRKVKDAKGESSGSLVSAYFTTGISNLKSLKQFGFRKVERLWFSCVKAFVNIVCRMLRSCYRDFFYAFNLCLIFCVFVQMIGTVKSIMESIKADKALAYAAQMDKHERTLIHMYDIYKESSQGTPVFEEFRKHVEMVRPDLVDVLSYMAANDEVVSTQAKTAAQLQLEKVVAFFAILTMCFDTERSDAVFKVLNKLRAVFLTLGEGVRVQSLDEILSLEGDKGLTVDFDLEVPESSTSTALDVRFGSWWQSQLQRNLVVPHYRTSGIFMEFTREGAARLTNEIILSSDSEFLIRGAVGSGKSTGLPHHLPKKGGVLLLEPTRPLAENVSKQLAKDPFYQHVTLRMRGLSRFGSSNISVMTTGYAFHYYANNPHQLTNFDFVIIDECHVHDANAIAFNCLLKNYSFGGKLLKVSATPPGRECEFTTQHAVHLKTEDVLSFQSFVQAQGTCANADVVQYGHNILVYVASYTEVDMLSRLLVDKQYRVTKVDGRSMQLGNVEITTQGTSTKPHFIVATNIIENGVTIDIDCVVDFGVKVVATLDSDNRCMRYSKCAVTYGERIQRLGRVGRCKPGHALRIGHTEKGIEEVPESIATEAAFLCFAYSLPVTTNSVSTNILSRCTVKQAKNALNFELTPFFTVHFIRHDGSMHPEIHKLLKPYKLKESEMHLNKLAIPHQYTSQWITSAEYERLGVHIECSPHTRAPFHANGIPDKLIEALWSVVCEFKSDAGFGSVSSACAAKISYTLSTEPGAIPRTLAFIEHLLTEEMTKRNHFDTIGSAITGYSFSLAGIANSFRKRYLRDYSAQNIATLQQAKAQLLEFDSKHIDFKNIQDLSDIGILNTVHLQSKGEISKFLKLEGKWDGKSFMNDLLVGVITIFGGGWMLWEFFIKSWKESVTTQGKKRRNQKLHFRDAYDRKMGRMIVADDNTMEQTFGEAYTKRGKVKGSKHTKGMGRKTRNFVHIYGVEPDEYSFIRFVDPITGHTMDESPRVDIRIVQDEMQDVRIKMLENDDIAPQQIYRHPGISAYLVATNAEKALKIDLTPHLPTLLQRNTNAIAGFPEYEGELRQTGAPLVIDRASAPAANQVNLESKSVYKGLRDYNNIATVICRLENASDGHNEVMYGVGYGSYILTNGHLFRRNNGSLTIKTWHGEFKIANTTQIFVHFVAGKDLILLKMPKDFPPFCKMSIFRAPIREERVCMVGTNFQEKSLRATISESSIILPEGKGSFWVHWISTKDGDCGLPMVATSDGCITGIHGLASNQTEKNFFVPFNDTIEKDLLISADELEWNKHWLWQPDKIAWGSLSLVANQPGSEFKVSKLITDLFSNAVQTQSKIEKWIYTALEGNLRACGETESALITKHTVKGRCRFFSEYLATNPEAEKFFRPLMGAYAPSKLNKDAFKRDFFKYNKPIELNKVQIGVFQQALQSVINLLQEKGFKECVYVTDTTEIFDSLNLKSAVGAQYRGKKGEYIENLDVSARDELLKQSCERLFLGKKGIWNGSLKAELRPMEKIRANKTRTFTAAPIDTLLGAKVCVDDFNNQFYSLNMECPWTVGMTKFYGGWDKLMRKLPEKWVHCHADGSQFDSSLTPLLLNAVLTLRLCFMEEWFVGQEMLQNLYAEIVYTPILTPDGTICKKFRGNNSGQPSTVVDNTLMVVISVYYACHKLGWSANEIQDRLVFFANGDDIILSLPEEHLHALDTFQTSFEELGLNYDFSERTRDRSDLWFMSHQGKLVDGMYIPKLEEERVVSILEWDRSKEILHRTEAICAAMIEAWGHPELLREIRLFYLWLLHKSEFKELAAMGKTPYIAETALQKLYTDVNATDLELQRYVEVLTYDEDEGCGEDVVLQADDQQQQQQQKQQQQQDQQQQQQQQQNQQQQQQQQQNQQQQQQQNQNKTVDAGNNQNKQKSPASGGEVSDPIIPPQGGQLTTQGQRDLDVNVGTKGKQVPRLQKMSSNMKLPMVRGKRILDLAHLIEYQPQQSDLFNTRASQTQFNNWYDAIKNEYGVDDSQMQRIMNGFMVWCLENGTSPNINGVWVMMDGDEQVEFPLKPMVENAKPTLRQIMHHFSDAAEAYIDLRNAAAPYMPRYGLLRNLRDRGLARFAFDFYEVTSKTPDRAREAVAQMKAAALNNVSTRMFGLDGNIATATENTERHTAKDVSPSMHSLLGISALQ</sequence>
<dbReference type="SMART" id="SM00490">
    <property type="entry name" value="HELICc"/>
    <property type="match status" value="1"/>
</dbReference>
<dbReference type="InterPro" id="IPR042308">
    <property type="entry name" value="HC_PRO_CPD_sf"/>
</dbReference>
<dbReference type="GO" id="GO:0006508">
    <property type="term" value="P:proteolysis"/>
    <property type="evidence" value="ECO:0007669"/>
    <property type="project" value="UniProtKB-KW"/>
</dbReference>
<dbReference type="GO" id="GO:0005524">
    <property type="term" value="F:ATP binding"/>
    <property type="evidence" value="ECO:0007669"/>
    <property type="project" value="UniProtKB-KW"/>
</dbReference>
<evidence type="ECO:0000259" key="38">
    <source>
        <dbReference type="PROSITE" id="PS51194"/>
    </source>
</evidence>
<keyword evidence="12" id="KW-0597">Phosphoprotein</keyword>
<dbReference type="InterPro" id="IPR027417">
    <property type="entry name" value="P-loop_NTPase"/>
</dbReference>
<feature type="domain" description="Peptidase C6" evidence="40">
    <location>
        <begin position="698"/>
        <end position="820"/>
    </location>
</feature>
<dbReference type="PROSITE" id="PS51744">
    <property type="entry name" value="HC_PRO_CPD"/>
    <property type="match status" value="1"/>
</dbReference>
<feature type="region of interest" description="Disordered" evidence="34">
    <location>
        <begin position="2890"/>
        <end position="2952"/>
    </location>
</feature>
<dbReference type="GO" id="GO:0042025">
    <property type="term" value="C:host cell nucleus"/>
    <property type="evidence" value="ECO:0007669"/>
    <property type="project" value="UniProtKB-SubCell"/>
</dbReference>
<evidence type="ECO:0000256" key="33">
    <source>
        <dbReference type="RuleBase" id="RU003351"/>
    </source>
</evidence>
<comment type="function">
    <text evidence="28">Involved in aphid transmission, cell-to-cell and systemis movement, encapsidation of the viral RNA and in the regulation of viral RNA amplification.</text>
</comment>
<dbReference type="InterPro" id="IPR011545">
    <property type="entry name" value="DEAD/DEAH_box_helicase_dom"/>
</dbReference>
<reference evidence="42 43" key="1">
    <citation type="journal article" date="2005" name="Arch. Virol.">
        <title>Identification and molecular characterization of Zantedeschia mild mosaic virus, a new calla lily-infecting potyvirus.</title>
        <authorList>
            <person name="Huang C.H."/>
            <person name="Chang Y.C."/>
        </authorList>
    </citation>
    <scope>NUCLEOTIDE SEQUENCE [LARGE SCALE GENOMIC DNA]</scope>
    <source>
        <strain evidence="42 43">TW</strain>
    </source>
</reference>
<keyword evidence="23" id="KW-0788">Thiol protease</keyword>
<dbReference type="SUPFAM" id="SSF56672">
    <property type="entry name" value="DNA/RNA polymerases"/>
    <property type="match status" value="1"/>
</dbReference>
<evidence type="ECO:0000256" key="14">
    <source>
        <dbReference type="ARBA" id="ARBA00022562"/>
    </source>
</evidence>
<keyword evidence="26" id="KW-0693">Viral RNA replication</keyword>
<keyword evidence="20" id="KW-0547">Nucleotide-binding</keyword>
<dbReference type="PROSITE" id="PS50507">
    <property type="entry name" value="RDRP_SSRNA_POS"/>
    <property type="match status" value="1"/>
</dbReference>
<dbReference type="PANTHER" id="PTHR43519">
    <property type="entry name" value="ATP-DEPENDENT RNA HELICASE HRPB"/>
    <property type="match status" value="1"/>
</dbReference>
<feature type="active site" description="For helper component proteinase activity" evidence="32">
    <location>
        <position position="706"/>
    </location>
</feature>
<dbReference type="InterPro" id="IPR001650">
    <property type="entry name" value="Helicase_C-like"/>
</dbReference>
<dbReference type="InterPro" id="IPR043502">
    <property type="entry name" value="DNA/RNA_pol_sf"/>
</dbReference>
<dbReference type="GO" id="GO:0005198">
    <property type="term" value="F:structural molecule activity"/>
    <property type="evidence" value="ECO:0007669"/>
    <property type="project" value="InterPro"/>
</dbReference>
<keyword evidence="14" id="KW-1048">Host nucleus</keyword>
<dbReference type="SMART" id="SM00487">
    <property type="entry name" value="DEXDc"/>
    <property type="match status" value="1"/>
</dbReference>
<keyword evidence="19" id="KW-0548">Nucleotidyltransferase</keyword>
<feature type="domain" description="RdRp catalytic" evidence="36">
    <location>
        <begin position="2578"/>
        <end position="2702"/>
    </location>
</feature>
<evidence type="ECO:0000256" key="20">
    <source>
        <dbReference type="ARBA" id="ARBA00022741"/>
    </source>
</evidence>
<evidence type="ECO:0000256" key="4">
    <source>
        <dbReference type="ARBA" id="ARBA00004328"/>
    </source>
</evidence>
<dbReference type="GO" id="GO:0004386">
    <property type="term" value="F:helicase activity"/>
    <property type="evidence" value="ECO:0007669"/>
    <property type="project" value="UniProtKB-KW"/>
</dbReference>
<keyword evidence="21" id="KW-0378">Hydrolase</keyword>
<feature type="domain" description="Helicase C-terminal" evidence="38">
    <location>
        <begin position="1460"/>
        <end position="1619"/>
    </location>
</feature>
<evidence type="ECO:0000256" key="11">
    <source>
        <dbReference type="ARBA" id="ARBA00022520"/>
    </source>
</evidence>
<evidence type="ECO:0000256" key="18">
    <source>
        <dbReference type="ARBA" id="ARBA00022679"/>
    </source>
</evidence>
<dbReference type="Pfam" id="PF08440">
    <property type="entry name" value="Poty_PP"/>
    <property type="match status" value="1"/>
</dbReference>
<evidence type="ECO:0000256" key="24">
    <source>
        <dbReference type="ARBA" id="ARBA00022840"/>
    </source>
</evidence>
<comment type="similarity">
    <text evidence="5 33">Belongs to the potyviridae genome polyprotein family.</text>
</comment>
<dbReference type="InterPro" id="IPR043128">
    <property type="entry name" value="Rev_trsase/Diguanyl_cyclase"/>
</dbReference>
<evidence type="ECO:0000256" key="7">
    <source>
        <dbReference type="ARBA" id="ARBA00022463"/>
    </source>
</evidence>
<dbReference type="Pfam" id="PF01577">
    <property type="entry name" value="Peptidase_S30"/>
    <property type="match status" value="1"/>
</dbReference>
<dbReference type="GeneID" id="7043116"/>
<evidence type="ECO:0000256" key="29">
    <source>
        <dbReference type="ARBA" id="ARBA00029422"/>
    </source>
</evidence>
<evidence type="ECO:0000256" key="8">
    <source>
        <dbReference type="ARBA" id="ARBA00022484"/>
    </source>
</evidence>
<feature type="active site" description="For helper component proteinase activity" evidence="32">
    <location>
        <position position="779"/>
    </location>
</feature>
<evidence type="ECO:0000256" key="5">
    <source>
        <dbReference type="ARBA" id="ARBA00006064"/>
    </source>
</evidence>
<evidence type="ECO:0000259" key="41">
    <source>
        <dbReference type="PROSITE" id="PS51871"/>
    </source>
</evidence>
<evidence type="ECO:0000256" key="17">
    <source>
        <dbReference type="ARBA" id="ARBA00022670"/>
    </source>
</evidence>
<proteinExistence type="inferred from homology"/>
<keyword evidence="18" id="KW-0808">Transferase</keyword>
<dbReference type="GO" id="GO:0019029">
    <property type="term" value="C:helical viral capsid"/>
    <property type="evidence" value="ECO:0007669"/>
    <property type="project" value="UniProtKB-KW"/>
</dbReference>
<evidence type="ECO:0000256" key="16">
    <source>
        <dbReference type="ARBA" id="ARBA00022632"/>
    </source>
</evidence>
<dbReference type="InterPro" id="IPR014001">
    <property type="entry name" value="Helicase_ATP-bd"/>
</dbReference>
<evidence type="ECO:0000256" key="2">
    <source>
        <dbReference type="ARBA" id="ARBA00001848"/>
    </source>
</evidence>
<evidence type="ECO:0000256" key="31">
    <source>
        <dbReference type="ARBA" id="ARBA00045403"/>
    </source>
</evidence>
<keyword evidence="43" id="KW-1185">Reference proteome</keyword>
<evidence type="ECO:0000256" key="28">
    <source>
        <dbReference type="ARBA" id="ARBA00029405"/>
    </source>
</evidence>